<dbReference type="EMBL" id="BGZK01000300">
    <property type="protein sequence ID" value="GBP35214.1"/>
    <property type="molecule type" value="Genomic_DNA"/>
</dbReference>
<dbReference type="AlphaFoldDB" id="A0A4C1VB77"/>
<sequence length="130" mass="14384">MIARKNNVCSLERRGFSRSYIGTRIIIGFRGPSDLAFQVLPPLGGKAMGDDVIIYPRQNSSNNPGLKDLIDEGDGRCDSREVRQSEKMVRCRRGGGDCDIVLLDINSIVCFKIIIISPHYIVSGRAMQPS</sequence>
<keyword evidence="2" id="KW-1185">Reference proteome</keyword>
<evidence type="ECO:0000313" key="2">
    <source>
        <dbReference type="Proteomes" id="UP000299102"/>
    </source>
</evidence>
<evidence type="ECO:0000313" key="1">
    <source>
        <dbReference type="EMBL" id="GBP35214.1"/>
    </source>
</evidence>
<comment type="caution">
    <text evidence="1">The sequence shown here is derived from an EMBL/GenBank/DDBJ whole genome shotgun (WGS) entry which is preliminary data.</text>
</comment>
<name>A0A4C1VB77_EUMVA</name>
<dbReference type="Proteomes" id="UP000299102">
    <property type="component" value="Unassembled WGS sequence"/>
</dbReference>
<organism evidence="1 2">
    <name type="scientific">Eumeta variegata</name>
    <name type="common">Bagworm moth</name>
    <name type="synonym">Eumeta japonica</name>
    <dbReference type="NCBI Taxonomy" id="151549"/>
    <lineage>
        <taxon>Eukaryota</taxon>
        <taxon>Metazoa</taxon>
        <taxon>Ecdysozoa</taxon>
        <taxon>Arthropoda</taxon>
        <taxon>Hexapoda</taxon>
        <taxon>Insecta</taxon>
        <taxon>Pterygota</taxon>
        <taxon>Neoptera</taxon>
        <taxon>Endopterygota</taxon>
        <taxon>Lepidoptera</taxon>
        <taxon>Glossata</taxon>
        <taxon>Ditrysia</taxon>
        <taxon>Tineoidea</taxon>
        <taxon>Psychidae</taxon>
        <taxon>Oiketicinae</taxon>
        <taxon>Eumeta</taxon>
    </lineage>
</organism>
<gene>
    <name evidence="1" type="ORF">EVAR_18339_1</name>
</gene>
<protein>
    <submittedName>
        <fullName evidence="1">Uncharacterized protein</fullName>
    </submittedName>
</protein>
<proteinExistence type="predicted"/>
<accession>A0A4C1VB77</accession>
<reference evidence="1 2" key="1">
    <citation type="journal article" date="2019" name="Commun. Biol.">
        <title>The bagworm genome reveals a unique fibroin gene that provides high tensile strength.</title>
        <authorList>
            <person name="Kono N."/>
            <person name="Nakamura H."/>
            <person name="Ohtoshi R."/>
            <person name="Tomita M."/>
            <person name="Numata K."/>
            <person name="Arakawa K."/>
        </authorList>
    </citation>
    <scope>NUCLEOTIDE SEQUENCE [LARGE SCALE GENOMIC DNA]</scope>
</reference>